<protein>
    <submittedName>
        <fullName evidence="2">Uncharacterized protein</fullName>
    </submittedName>
</protein>
<feature type="region of interest" description="Disordered" evidence="1">
    <location>
        <begin position="247"/>
        <end position="268"/>
    </location>
</feature>
<sequence length="268" mass="31082">MEDFYAARVWNEQKRFGVANVRQNFPLSDVKMFSQRRTTTSPKGFRRNKPPFVKKRSSFRRSFSSSLKKSGDDGFSPGAEPWDPSKNDGELDPIRNEVLLRIVQSEISDEEVNKLVWRCLGYEMRIELDPETLTATETWRVSNKVFPNWAKRFPEPPDVIGVTRKYYPEIDQPVKEACASLTRSVSSEYKNGLKEQLKPLGWKGFKMEGLTPNMTRRAQAANWLVYYRSELRGVPIEELKRRRELRRLKEIEEGEEKKPTGGSAQSVV</sequence>
<reference evidence="2 3" key="1">
    <citation type="submission" date="2011-10" db="EMBL/GenBank/DDBJ databases">
        <authorList>
            <person name="Genoscope - CEA"/>
        </authorList>
    </citation>
    <scope>NUCLEOTIDE SEQUENCE [LARGE SCALE GENOMIC DNA]</scope>
    <source>
        <strain evidence="2 3">RCC 1105</strain>
    </source>
</reference>
<evidence type="ECO:0000313" key="3">
    <source>
        <dbReference type="Proteomes" id="UP000198341"/>
    </source>
</evidence>
<feature type="compositionally biased region" description="Basic and acidic residues" evidence="1">
    <location>
        <begin position="247"/>
        <end position="259"/>
    </location>
</feature>
<dbReference type="RefSeq" id="XP_007508316.1">
    <property type="nucleotide sequence ID" value="XM_007508254.1"/>
</dbReference>
<organism evidence="2 3">
    <name type="scientific">Bathycoccus prasinos</name>
    <dbReference type="NCBI Taxonomy" id="41875"/>
    <lineage>
        <taxon>Eukaryota</taxon>
        <taxon>Viridiplantae</taxon>
        <taxon>Chlorophyta</taxon>
        <taxon>Mamiellophyceae</taxon>
        <taxon>Mamiellales</taxon>
        <taxon>Bathycoccaceae</taxon>
        <taxon>Bathycoccus</taxon>
    </lineage>
</organism>
<proteinExistence type="predicted"/>
<dbReference type="Proteomes" id="UP000198341">
    <property type="component" value="Chromosome 17"/>
</dbReference>
<feature type="compositionally biased region" description="Basic residues" evidence="1">
    <location>
        <begin position="44"/>
        <end position="59"/>
    </location>
</feature>
<dbReference type="EMBL" id="FO082262">
    <property type="protein sequence ID" value="CCO20420.1"/>
    <property type="molecule type" value="Genomic_DNA"/>
</dbReference>
<gene>
    <name evidence="2" type="ordered locus">Bathy17g01660</name>
</gene>
<name>K8F6I6_9CHLO</name>
<dbReference type="KEGG" id="bpg:Bathy17g01660"/>
<feature type="region of interest" description="Disordered" evidence="1">
    <location>
        <begin position="34"/>
        <end position="90"/>
    </location>
</feature>
<accession>K8F6I6</accession>
<feature type="compositionally biased region" description="Low complexity" evidence="1">
    <location>
        <begin position="60"/>
        <end position="76"/>
    </location>
</feature>
<dbReference type="eggNOG" id="ENOG502S188">
    <property type="taxonomic scope" value="Eukaryota"/>
</dbReference>
<evidence type="ECO:0000313" key="2">
    <source>
        <dbReference type="EMBL" id="CCO20420.1"/>
    </source>
</evidence>
<dbReference type="Gene3D" id="1.10.418.90">
    <property type="entry name" value="Protein of unknown function DUF1823"/>
    <property type="match status" value="1"/>
</dbReference>
<keyword evidence="3" id="KW-1185">Reference proteome</keyword>
<dbReference type="AlphaFoldDB" id="K8F6I6"/>
<dbReference type="Pfam" id="PF08853">
    <property type="entry name" value="DUF1823"/>
    <property type="match status" value="1"/>
</dbReference>
<dbReference type="InterPro" id="IPR014952">
    <property type="entry name" value="DUF1823"/>
</dbReference>
<dbReference type="GeneID" id="19011102"/>
<evidence type="ECO:0000256" key="1">
    <source>
        <dbReference type="SAM" id="MobiDB-lite"/>
    </source>
</evidence>
<dbReference type="OrthoDB" id="4311at2759"/>